<dbReference type="InterPro" id="IPR011033">
    <property type="entry name" value="PRC_barrel-like_sf"/>
</dbReference>
<gene>
    <name evidence="4" type="primary">LOC120109487</name>
</gene>
<evidence type="ECO:0000313" key="4">
    <source>
        <dbReference type="RefSeq" id="XP_038979167.1"/>
    </source>
</evidence>
<keyword evidence="3" id="KW-1185">Reference proteome</keyword>
<feature type="region of interest" description="Disordered" evidence="1">
    <location>
        <begin position="93"/>
        <end position="112"/>
    </location>
</feature>
<proteinExistence type="predicted"/>
<keyword evidence="2" id="KW-0472">Membrane</keyword>
<feature type="compositionally biased region" description="Polar residues" evidence="1">
    <location>
        <begin position="94"/>
        <end position="106"/>
    </location>
</feature>
<evidence type="ECO:0000256" key="1">
    <source>
        <dbReference type="SAM" id="MobiDB-lite"/>
    </source>
</evidence>
<dbReference type="PANTHER" id="PTHR36740">
    <property type="entry name" value="PRC DOMAIN-CONTAINING PROTEIN"/>
    <property type="match status" value="1"/>
</dbReference>
<keyword evidence="2" id="KW-1133">Transmembrane helix</keyword>
<evidence type="ECO:0000256" key="2">
    <source>
        <dbReference type="SAM" id="Phobius"/>
    </source>
</evidence>
<dbReference type="Proteomes" id="UP000228380">
    <property type="component" value="Unplaced"/>
</dbReference>
<reference evidence="4" key="1">
    <citation type="submission" date="2025-08" db="UniProtKB">
        <authorList>
            <consortium name="RefSeq"/>
        </authorList>
    </citation>
    <scope>IDENTIFICATION</scope>
    <source>
        <tissue evidence="4">Young leaves</tissue>
    </source>
</reference>
<feature type="region of interest" description="Disordered" evidence="1">
    <location>
        <begin position="118"/>
        <end position="150"/>
    </location>
</feature>
<evidence type="ECO:0000313" key="3">
    <source>
        <dbReference type="Proteomes" id="UP000228380"/>
    </source>
</evidence>
<dbReference type="SUPFAM" id="SSF50346">
    <property type="entry name" value="PRC-barrel domain"/>
    <property type="match status" value="2"/>
</dbReference>
<protein>
    <submittedName>
        <fullName evidence="4">Uncharacterized protein LOC120109487 isoform X1</fullName>
    </submittedName>
</protein>
<dbReference type="PANTHER" id="PTHR36740:SF1">
    <property type="entry name" value="PRC-BARREL DOMAIN-CONTAINING PROTEIN"/>
    <property type="match status" value="1"/>
</dbReference>
<feature type="compositionally biased region" description="Polar residues" evidence="1">
    <location>
        <begin position="141"/>
        <end position="150"/>
    </location>
</feature>
<dbReference type="KEGG" id="pda:120109487"/>
<accession>A0A8B9A0J6</accession>
<dbReference type="Gene3D" id="2.30.30.240">
    <property type="entry name" value="PRC-barrel domain"/>
    <property type="match status" value="2"/>
</dbReference>
<dbReference type="OrthoDB" id="539916at2759"/>
<dbReference type="RefSeq" id="XP_038979167.1">
    <property type="nucleotide sequence ID" value="XM_039123239.1"/>
</dbReference>
<sequence>MCDCYSLAPLSHEFGTLAPRIRGNELSGRINDRILAHRWNSRDSDRETNRQGRILSQYILRDGFKPRSSSTGLSRKASGGFLGTSKNCGAARIRSNSEGISGNSGDNKPRKYESFDEFVDRRSSSKDGLNPATESGDKQESSNIGDSVPSSFDFLELKRELEKEEKEKGMEDLKEDELIRSEGPGIDTLNHEEVEGLVGQLGVKGGRKLMRRSNLLAKQVISIQSARSLGFVSQLWVDTRSWVVVLVEVRPNLLSGEIEKFFLEDICQIGDVVLVKDESVMENELKMIGLETLVGYNVVTSGGRSVGKVRGYTFNINSGSMESLELDPFGFSIIPSSLVSTYCLFVEDVLEIVSDTVVVHEHATSRVQRLTKGIWDTRRVDISRDEIGEDPDFGRRRAWSVHSQSSNKTFTRQKFPRKMRDVEDDWDLSNGLLTRFTIFTLLDFFLIIFYLMYT</sequence>
<dbReference type="GeneID" id="120109487"/>
<keyword evidence="2" id="KW-0812">Transmembrane</keyword>
<dbReference type="AlphaFoldDB" id="A0A8B9A0J6"/>
<organism evidence="3 4">
    <name type="scientific">Phoenix dactylifera</name>
    <name type="common">Date palm</name>
    <dbReference type="NCBI Taxonomy" id="42345"/>
    <lineage>
        <taxon>Eukaryota</taxon>
        <taxon>Viridiplantae</taxon>
        <taxon>Streptophyta</taxon>
        <taxon>Embryophyta</taxon>
        <taxon>Tracheophyta</taxon>
        <taxon>Spermatophyta</taxon>
        <taxon>Magnoliopsida</taxon>
        <taxon>Liliopsida</taxon>
        <taxon>Arecaceae</taxon>
        <taxon>Coryphoideae</taxon>
        <taxon>Phoeniceae</taxon>
        <taxon>Phoenix</taxon>
    </lineage>
</organism>
<name>A0A8B9A0J6_PHODC</name>
<feature type="transmembrane region" description="Helical" evidence="2">
    <location>
        <begin position="432"/>
        <end position="453"/>
    </location>
</feature>